<reference evidence="2" key="1">
    <citation type="submission" date="2017-09" db="EMBL/GenBank/DDBJ databases">
        <title>Depth-based differentiation of microbial function through sediment-hosted aquifers and enrichment of novel symbionts in the deep terrestrial subsurface.</title>
        <authorList>
            <person name="Probst A.J."/>
            <person name="Ladd B."/>
            <person name="Jarett J.K."/>
            <person name="Geller-Mcgrath D.E."/>
            <person name="Sieber C.M.K."/>
            <person name="Emerson J.B."/>
            <person name="Anantharaman K."/>
            <person name="Thomas B.C."/>
            <person name="Malmstrom R."/>
            <person name="Stieglmeier M."/>
            <person name="Klingl A."/>
            <person name="Woyke T."/>
            <person name="Ryan C.M."/>
            <person name="Banfield J.F."/>
        </authorList>
    </citation>
    <scope>NUCLEOTIDE SEQUENCE [LARGE SCALE GENOMIC DNA]</scope>
</reference>
<accession>A0A2H0V0I7</accession>
<dbReference type="EMBL" id="PFAT01000055">
    <property type="protein sequence ID" value="PIR91959.1"/>
    <property type="molecule type" value="Genomic_DNA"/>
</dbReference>
<comment type="caution">
    <text evidence="1">The sequence shown here is derived from an EMBL/GenBank/DDBJ whole genome shotgun (WGS) entry which is preliminary data.</text>
</comment>
<protein>
    <submittedName>
        <fullName evidence="1">Uncharacterized protein</fullName>
    </submittedName>
</protein>
<organism evidence="1 2">
    <name type="scientific">Candidatus Falkowbacteria bacterium CG10_big_fil_rev_8_21_14_0_10_44_15</name>
    <dbReference type="NCBI Taxonomy" id="1974569"/>
    <lineage>
        <taxon>Bacteria</taxon>
        <taxon>Candidatus Falkowiibacteriota</taxon>
    </lineage>
</organism>
<name>A0A2H0V0I7_9BACT</name>
<proteinExistence type="predicted"/>
<dbReference type="AlphaFoldDB" id="A0A2H0V0I7"/>
<evidence type="ECO:0000313" key="1">
    <source>
        <dbReference type="EMBL" id="PIR91959.1"/>
    </source>
</evidence>
<dbReference type="Proteomes" id="UP000228510">
    <property type="component" value="Unassembled WGS sequence"/>
</dbReference>
<sequence length="61" mass="7501">MGSFLFDSSGFTLEVSDRKFFCLSRYSQLFYLERFVKNDFLKKVMHRERQENKKTSRHKKK</sequence>
<evidence type="ECO:0000313" key="2">
    <source>
        <dbReference type="Proteomes" id="UP000228510"/>
    </source>
</evidence>
<gene>
    <name evidence="1" type="ORF">COU01_04320</name>
</gene>